<evidence type="ECO:0000256" key="13">
    <source>
        <dbReference type="HAMAP-Rule" id="MF_01810"/>
    </source>
</evidence>
<dbReference type="EMBL" id="BMKP01000006">
    <property type="protein sequence ID" value="GGF17917.1"/>
    <property type="molecule type" value="Genomic_DNA"/>
</dbReference>
<dbReference type="NCBIfam" id="NF002356">
    <property type="entry name" value="PRK01318.2-3"/>
    <property type="match status" value="1"/>
</dbReference>
<keyword evidence="8 13" id="KW-1133">Transmembrane helix</keyword>
<comment type="function">
    <text evidence="13">Required for the insertion and/or proper folding and/or complex formation of integral membrane proteins into the membrane. Involved in integration of membrane proteins that insert both dependently and independently of the Sec translocase complex, as well as at least some lipoproteins. Aids folding of multispanning membrane proteins.</text>
</comment>
<evidence type="ECO:0000256" key="9">
    <source>
        <dbReference type="ARBA" id="ARBA00023136"/>
    </source>
</evidence>
<dbReference type="NCBIfam" id="TIGR03593">
    <property type="entry name" value="yidC_nterm"/>
    <property type="match status" value="1"/>
</dbReference>
<feature type="domain" description="Membrane insertase YidC N-terminal" evidence="16">
    <location>
        <begin position="100"/>
        <end position="370"/>
    </location>
</feature>
<dbReference type="CDD" id="cd20070">
    <property type="entry name" value="5TM_YidC_Alb3"/>
    <property type="match status" value="1"/>
</dbReference>
<dbReference type="InterPro" id="IPR019998">
    <property type="entry name" value="Membr_insert_YidC"/>
</dbReference>
<feature type="transmembrane region" description="Helical" evidence="13">
    <location>
        <begin position="442"/>
        <end position="465"/>
    </location>
</feature>
<evidence type="ECO:0000259" key="16">
    <source>
        <dbReference type="Pfam" id="PF14849"/>
    </source>
</evidence>
<dbReference type="NCBIfam" id="TIGR03592">
    <property type="entry name" value="yidC_oxa1_cterm"/>
    <property type="match status" value="1"/>
</dbReference>
<feature type="domain" description="Membrane insertase YidC/Oxa/ALB C-terminal" evidence="15">
    <location>
        <begin position="386"/>
        <end position="588"/>
    </location>
</feature>
<keyword evidence="18" id="KW-1185">Reference proteome</keyword>
<evidence type="ECO:0000256" key="1">
    <source>
        <dbReference type="ARBA" id="ARBA00004429"/>
    </source>
</evidence>
<evidence type="ECO:0000256" key="11">
    <source>
        <dbReference type="ARBA" id="ARBA00033245"/>
    </source>
</evidence>
<keyword evidence="7 13" id="KW-0653">Protein transport</keyword>
<evidence type="ECO:0000256" key="5">
    <source>
        <dbReference type="ARBA" id="ARBA00022475"/>
    </source>
</evidence>
<dbReference type="CDD" id="cd19961">
    <property type="entry name" value="EcYidC-like_peri"/>
    <property type="match status" value="1"/>
</dbReference>
<evidence type="ECO:0000256" key="10">
    <source>
        <dbReference type="ARBA" id="ARBA00023186"/>
    </source>
</evidence>
<comment type="caution">
    <text evidence="17">The sequence shown here is derived from an EMBL/GenBank/DDBJ whole genome shotgun (WGS) entry which is preliminary data.</text>
</comment>
<accession>A0ABQ1UH40</accession>
<dbReference type="Pfam" id="PF02096">
    <property type="entry name" value="60KD_IMP"/>
    <property type="match status" value="1"/>
</dbReference>
<comment type="subunit">
    <text evidence="13">Interacts with the Sec translocase complex via SecD. Specifically interacts with transmembrane segments of nascent integral membrane proteins during membrane integration.</text>
</comment>
<dbReference type="PRINTS" id="PR00701">
    <property type="entry name" value="60KDINNERMP"/>
</dbReference>
<keyword evidence="5 13" id="KW-1003">Cell membrane</keyword>
<dbReference type="InterPro" id="IPR038221">
    <property type="entry name" value="YidC_periplasmic_sf"/>
</dbReference>
<dbReference type="InterPro" id="IPR028055">
    <property type="entry name" value="YidC/Oxa/ALB_C"/>
</dbReference>
<keyword evidence="10 13" id="KW-0143">Chaperone</keyword>
<dbReference type="Gene3D" id="2.70.98.90">
    <property type="match status" value="1"/>
</dbReference>
<evidence type="ECO:0000259" key="15">
    <source>
        <dbReference type="Pfam" id="PF02096"/>
    </source>
</evidence>
<sequence length="638" mass="72634">MEEKKLDLNSIIGFVLIFGILLWIMYQNQPSDKEIAAERAKKELVAKQEAQAKADKAKTAASPAAAVTPGDTVQLAKLQKTLGGFAYSATLPSAKDSFTTIENEKIKLKIANKGGYIVEATLKEFEKFHKGSNQLVELIKNNNSNLNIQLLTTDNRTLNSKDLFFEPTLAKAGADQVLTMRLKAGANEFLEYKYVLKPNDYLVGFDIRSQGLNKVLNSAKPLDLQWDLKTYRNEKSISYENRYAEIYYNYEDGKESYVGQGDHKEETPEKVDYIAFKQHFFTTILQTNTSFEKSQLVSENLVKDEKIDTVFTKQFKATVPLAFTSGEIDYKMSWYFGPADYKVLKSYDKSFEKIIPLGWGIFGWINKWIFIPLFGFLSSTIGLSLGIAIIIFTIIIKLAMSPITYKSFLSQAKMKVLRPDITELGEKYKKDPMKKQQETMKLYNKAGVNPMAGCIPALIQLPFMYASFQFFPSAFELRQKGFLWADDLSSFDSVLKLPFHIPLYGDHISLFPILAAIAIFFYMKMTSGDQQMAAPQQEGMPDMAKMMKIMIYVSPLMMLIFFNSYGAGLSLYNFISNLITIGIMFVIKNYIVDSDKIHAQIQENKQREPKKPSKFQQRLQEVMEQQEAAKKAQNNKKK</sequence>
<evidence type="ECO:0000256" key="14">
    <source>
        <dbReference type="SAM" id="MobiDB-lite"/>
    </source>
</evidence>
<comment type="subcellular location">
    <subcellularLocation>
        <location evidence="1">Cell inner membrane</location>
        <topology evidence="1">Multi-pass membrane protein</topology>
    </subcellularLocation>
    <subcellularLocation>
        <location evidence="13">Cell membrane</location>
        <topology evidence="13">Multi-pass membrane protein</topology>
    </subcellularLocation>
</comment>
<feature type="transmembrane region" description="Helical" evidence="13">
    <location>
        <begin position="383"/>
        <end position="405"/>
    </location>
</feature>
<dbReference type="HAMAP" id="MF_01810">
    <property type="entry name" value="YidC_type1"/>
    <property type="match status" value="1"/>
</dbReference>
<evidence type="ECO:0000256" key="7">
    <source>
        <dbReference type="ARBA" id="ARBA00022927"/>
    </source>
</evidence>
<reference evidence="18" key="1">
    <citation type="journal article" date="2019" name="Int. J. Syst. Evol. Microbiol.">
        <title>The Global Catalogue of Microorganisms (GCM) 10K type strain sequencing project: providing services to taxonomists for standard genome sequencing and annotation.</title>
        <authorList>
            <consortium name="The Broad Institute Genomics Platform"/>
            <consortium name="The Broad Institute Genome Sequencing Center for Infectious Disease"/>
            <person name="Wu L."/>
            <person name="Ma J."/>
        </authorList>
    </citation>
    <scope>NUCLEOTIDE SEQUENCE [LARGE SCALE GENOMIC DNA]</scope>
    <source>
        <strain evidence="18">CGMCC 1.16060</strain>
    </source>
</reference>
<keyword evidence="4 13" id="KW-0813">Transport</keyword>
<comment type="similarity">
    <text evidence="2 13">Belongs to the OXA1/ALB3/YidC family. Type 1 subfamily.</text>
</comment>
<evidence type="ECO:0000256" key="8">
    <source>
        <dbReference type="ARBA" id="ARBA00022989"/>
    </source>
</evidence>
<organism evidence="17 18">
    <name type="scientific">Flavobacterium limi</name>
    <dbReference type="NCBI Taxonomy" id="2045105"/>
    <lineage>
        <taxon>Bacteria</taxon>
        <taxon>Pseudomonadati</taxon>
        <taxon>Bacteroidota</taxon>
        <taxon>Flavobacteriia</taxon>
        <taxon>Flavobacteriales</taxon>
        <taxon>Flavobacteriaceae</taxon>
        <taxon>Flavobacterium</taxon>
    </lineage>
</organism>
<evidence type="ECO:0000256" key="6">
    <source>
        <dbReference type="ARBA" id="ARBA00022692"/>
    </source>
</evidence>
<evidence type="ECO:0000313" key="18">
    <source>
        <dbReference type="Proteomes" id="UP000655016"/>
    </source>
</evidence>
<dbReference type="PANTHER" id="PTHR12428">
    <property type="entry name" value="OXA1"/>
    <property type="match status" value="1"/>
</dbReference>
<evidence type="ECO:0000256" key="12">
    <source>
        <dbReference type="ARBA" id="ARBA00033342"/>
    </source>
</evidence>
<protein>
    <recommendedName>
        <fullName evidence="3 13">Membrane protein insertase YidC</fullName>
    </recommendedName>
    <alternativeName>
        <fullName evidence="12 13">Foldase YidC</fullName>
    </alternativeName>
    <alternativeName>
        <fullName evidence="11 13">Membrane integrase YidC</fullName>
    </alternativeName>
    <alternativeName>
        <fullName evidence="13">Membrane protein YidC</fullName>
    </alternativeName>
</protein>
<dbReference type="PANTHER" id="PTHR12428:SF65">
    <property type="entry name" value="CYTOCHROME C OXIDASE ASSEMBLY PROTEIN COX18, MITOCHONDRIAL"/>
    <property type="match status" value="1"/>
</dbReference>
<dbReference type="Proteomes" id="UP000655016">
    <property type="component" value="Unassembled WGS sequence"/>
</dbReference>
<keyword evidence="6 13" id="KW-0812">Transmembrane</keyword>
<dbReference type="InterPro" id="IPR001708">
    <property type="entry name" value="YidC/ALB3/OXA1/COX18"/>
</dbReference>
<feature type="transmembrane region" description="Helical" evidence="13">
    <location>
        <begin position="549"/>
        <end position="568"/>
    </location>
</feature>
<feature type="region of interest" description="Disordered" evidence="14">
    <location>
        <begin position="602"/>
        <end position="638"/>
    </location>
</feature>
<keyword evidence="9 13" id="KW-0472">Membrane</keyword>
<evidence type="ECO:0000256" key="2">
    <source>
        <dbReference type="ARBA" id="ARBA00010527"/>
    </source>
</evidence>
<evidence type="ECO:0000313" key="17">
    <source>
        <dbReference type="EMBL" id="GGF17917.1"/>
    </source>
</evidence>
<evidence type="ECO:0000256" key="3">
    <source>
        <dbReference type="ARBA" id="ARBA00015325"/>
    </source>
</evidence>
<proteinExistence type="inferred from homology"/>
<dbReference type="Pfam" id="PF14849">
    <property type="entry name" value="YidC_periplas"/>
    <property type="match status" value="1"/>
</dbReference>
<feature type="compositionally biased region" description="Basic and acidic residues" evidence="14">
    <location>
        <begin position="602"/>
        <end position="611"/>
    </location>
</feature>
<dbReference type="NCBIfam" id="NF002359">
    <property type="entry name" value="PRK01318.2-6"/>
    <property type="match status" value="1"/>
</dbReference>
<feature type="transmembrane region" description="Helical" evidence="13">
    <location>
        <begin position="6"/>
        <end position="26"/>
    </location>
</feature>
<feature type="transmembrane region" description="Helical" evidence="13">
    <location>
        <begin position="574"/>
        <end position="592"/>
    </location>
</feature>
<dbReference type="InterPro" id="IPR028053">
    <property type="entry name" value="Membr_insert_YidC_N"/>
</dbReference>
<gene>
    <name evidence="13 17" type="primary">yidC</name>
    <name evidence="17" type="ORF">GCM10011518_29100</name>
</gene>
<feature type="transmembrane region" description="Helical" evidence="13">
    <location>
        <begin position="501"/>
        <end position="522"/>
    </location>
</feature>
<dbReference type="RefSeq" id="WP_163394951.1">
    <property type="nucleotide sequence ID" value="NZ_BMKP01000006.1"/>
</dbReference>
<evidence type="ECO:0000256" key="4">
    <source>
        <dbReference type="ARBA" id="ARBA00022448"/>
    </source>
</evidence>
<dbReference type="InterPro" id="IPR047196">
    <property type="entry name" value="YidC_ALB_C"/>
</dbReference>
<name>A0ABQ1UH40_9FLAO</name>